<dbReference type="Proteomes" id="UP001074726">
    <property type="component" value="Unassembled WGS sequence"/>
</dbReference>
<dbReference type="InterPro" id="IPR027417">
    <property type="entry name" value="P-loop_NTPase"/>
</dbReference>
<name>A0ABT4CIC9_9ACTN</name>
<dbReference type="SUPFAM" id="SSF52540">
    <property type="entry name" value="P-loop containing nucleoside triphosphate hydrolases"/>
    <property type="match status" value="1"/>
</dbReference>
<keyword evidence="4" id="KW-1185">Reference proteome</keyword>
<sequence length="622" mass="67040">MSPDDDATSGRAPGPAPEPASGPAPDQRRESDATTAMVTALVRLRGALQEARLPLELPGAEEQRAARAEMVDQLEDYVIPRLMTLEAPLLAVVGGSTGAGKSTLVNSLVGTRVTTPGVLRPTTRSPVLVHHPDDAKWFGQDRLLPELERVSRQTNDPGALQLVPSPVMAPGLAVLDAPDIDSVEEQNRVLAAQLLAAADLWLFVTSAARYADQVPWDFLRKAADRSAAVAIVLDRTPPEAVDTITTHLARMLASRGLKDSPLFVVEEGEVSDMGLLPSSSVMEIRQWLRALADDQEARQSVVQQTLDGAIRTLARRTHSVADAATEQVDSVRRLREDANDAYDRAVTAVGEASADGTLLRGEVLARWQEFVGTGELLRSLETRVGWIRDRVVNAVKGKPQQAERVTVAVESGLETLILEHAEAAAERAEASWRSTAAGQILLRDAGEDLGRASRDFRRRAERAVRDWQSDVLDMVRTEGAEKRSTARFLAFGVNGLSVALMVVVFAHTAGVTGAEAGIAGGSAILGQKLLEAVFGDQAVRSLAERARQRLEASMRDLLDAERRRYTDLLDTLEVSPETPERMRAAARKVDDLRFASARRAPDVAAAATDEPPRVSGGEGDAP</sequence>
<comment type="caution">
    <text evidence="3">The sequence shown here is derived from an EMBL/GenBank/DDBJ whole genome shotgun (WGS) entry which is preliminary data.</text>
</comment>
<dbReference type="InterPro" id="IPR045063">
    <property type="entry name" value="Dynamin_N"/>
</dbReference>
<dbReference type="RefSeq" id="WP_268112817.1">
    <property type="nucleotide sequence ID" value="NZ_JAPPUX010000004.1"/>
</dbReference>
<organism evidence="3 4">
    <name type="scientific">Nocardioides pini</name>
    <dbReference type="NCBI Taxonomy" id="2975053"/>
    <lineage>
        <taxon>Bacteria</taxon>
        <taxon>Bacillati</taxon>
        <taxon>Actinomycetota</taxon>
        <taxon>Actinomycetes</taxon>
        <taxon>Propionibacteriales</taxon>
        <taxon>Nocardioidaceae</taxon>
        <taxon>Nocardioides</taxon>
    </lineage>
</organism>
<evidence type="ECO:0000259" key="2">
    <source>
        <dbReference type="Pfam" id="PF00350"/>
    </source>
</evidence>
<dbReference type="Pfam" id="PF00350">
    <property type="entry name" value="Dynamin_N"/>
    <property type="match status" value="1"/>
</dbReference>
<dbReference type="PANTHER" id="PTHR42698:SF1">
    <property type="entry name" value="GTPASE ERA, MITOCHONDRIAL"/>
    <property type="match status" value="1"/>
</dbReference>
<protein>
    <submittedName>
        <fullName evidence="3">Dynamin family protein</fullName>
    </submittedName>
</protein>
<feature type="domain" description="Dynamin N-terminal" evidence="2">
    <location>
        <begin position="92"/>
        <end position="232"/>
    </location>
</feature>
<dbReference type="PANTHER" id="PTHR42698">
    <property type="entry name" value="GTPASE ERA"/>
    <property type="match status" value="1"/>
</dbReference>
<evidence type="ECO:0000256" key="1">
    <source>
        <dbReference type="SAM" id="MobiDB-lite"/>
    </source>
</evidence>
<evidence type="ECO:0000313" key="4">
    <source>
        <dbReference type="Proteomes" id="UP001074726"/>
    </source>
</evidence>
<accession>A0ABT4CIC9</accession>
<feature type="region of interest" description="Disordered" evidence="1">
    <location>
        <begin position="1"/>
        <end position="33"/>
    </location>
</feature>
<gene>
    <name evidence="3" type="ORF">NYO98_16480</name>
</gene>
<feature type="region of interest" description="Disordered" evidence="1">
    <location>
        <begin position="599"/>
        <end position="622"/>
    </location>
</feature>
<dbReference type="InterPro" id="IPR005662">
    <property type="entry name" value="GTPase_Era-like"/>
</dbReference>
<proteinExistence type="predicted"/>
<dbReference type="CDD" id="cd00882">
    <property type="entry name" value="Ras_like_GTPase"/>
    <property type="match status" value="1"/>
</dbReference>
<evidence type="ECO:0000313" key="3">
    <source>
        <dbReference type="EMBL" id="MCY4727884.1"/>
    </source>
</evidence>
<reference evidence="3" key="1">
    <citation type="submission" date="2022-08" db="EMBL/GenBank/DDBJ databases">
        <title>Genome sequencing of Nocardioides sp. STR2.</title>
        <authorList>
            <person name="So Y."/>
        </authorList>
    </citation>
    <scope>NUCLEOTIDE SEQUENCE</scope>
    <source>
        <strain evidence="3">STR2</strain>
    </source>
</reference>
<dbReference type="EMBL" id="JAPPUX010000004">
    <property type="protein sequence ID" value="MCY4727884.1"/>
    <property type="molecule type" value="Genomic_DNA"/>
</dbReference>
<dbReference type="Gene3D" id="3.40.50.300">
    <property type="entry name" value="P-loop containing nucleotide triphosphate hydrolases"/>
    <property type="match status" value="1"/>
</dbReference>